<dbReference type="AlphaFoldDB" id="A0AAV1KGY4"/>
<feature type="domain" description="RRM" evidence="4">
    <location>
        <begin position="38"/>
        <end position="127"/>
    </location>
</feature>
<dbReference type="Pfam" id="PF00076">
    <property type="entry name" value="RRM_1"/>
    <property type="match status" value="3"/>
</dbReference>
<dbReference type="PANTHER" id="PTHR23003:SF3">
    <property type="entry name" value="FI21236P1-RELATED"/>
    <property type="match status" value="1"/>
</dbReference>
<dbReference type="SUPFAM" id="SSF54928">
    <property type="entry name" value="RNA-binding domain, RBD"/>
    <property type="match status" value="3"/>
</dbReference>
<comment type="caution">
    <text evidence="5">The sequence shown here is derived from an EMBL/GenBank/DDBJ whole genome shotgun (WGS) entry which is preliminary data.</text>
</comment>
<dbReference type="GO" id="GO:0005634">
    <property type="term" value="C:nucleus"/>
    <property type="evidence" value="ECO:0007669"/>
    <property type="project" value="TreeGrafter"/>
</dbReference>
<dbReference type="InterPro" id="IPR050374">
    <property type="entry name" value="RRT5_SRSF_SR"/>
</dbReference>
<feature type="compositionally biased region" description="Basic and acidic residues" evidence="3">
    <location>
        <begin position="135"/>
        <end position="149"/>
    </location>
</feature>
<evidence type="ECO:0000256" key="3">
    <source>
        <dbReference type="SAM" id="MobiDB-lite"/>
    </source>
</evidence>
<name>A0AAV1KGY4_9NEOP</name>
<dbReference type="InterPro" id="IPR000504">
    <property type="entry name" value="RRM_dom"/>
</dbReference>
<feature type="domain" description="RRM" evidence="4">
    <location>
        <begin position="448"/>
        <end position="517"/>
    </location>
</feature>
<feature type="region of interest" description="Disordered" evidence="3">
    <location>
        <begin position="411"/>
        <end position="445"/>
    </location>
</feature>
<dbReference type="CDD" id="cd00590">
    <property type="entry name" value="RRM_SF"/>
    <property type="match status" value="1"/>
</dbReference>
<dbReference type="Proteomes" id="UP001314205">
    <property type="component" value="Unassembled WGS sequence"/>
</dbReference>
<dbReference type="FunFam" id="3.30.70.330:FF:000531">
    <property type="entry name" value="Myelin expression factor 2"/>
    <property type="match status" value="1"/>
</dbReference>
<evidence type="ECO:0000313" key="6">
    <source>
        <dbReference type="Proteomes" id="UP001314205"/>
    </source>
</evidence>
<dbReference type="Gene3D" id="3.30.70.330">
    <property type="match status" value="3"/>
</dbReference>
<dbReference type="PROSITE" id="PS50102">
    <property type="entry name" value="RRM"/>
    <property type="match status" value="3"/>
</dbReference>
<accession>A0AAV1KGY4</accession>
<dbReference type="EMBL" id="CAVLGL010000024">
    <property type="protein sequence ID" value="CAK1581072.1"/>
    <property type="molecule type" value="Genomic_DNA"/>
</dbReference>
<evidence type="ECO:0000313" key="5">
    <source>
        <dbReference type="EMBL" id="CAK1581072.1"/>
    </source>
</evidence>
<dbReference type="SMART" id="SM00360">
    <property type="entry name" value="RRM"/>
    <property type="match status" value="3"/>
</dbReference>
<feature type="region of interest" description="Disordered" evidence="3">
    <location>
        <begin position="1"/>
        <end position="25"/>
    </location>
</feature>
<feature type="region of interest" description="Disordered" evidence="3">
    <location>
        <begin position="116"/>
        <end position="149"/>
    </location>
</feature>
<dbReference type="InterPro" id="IPR012677">
    <property type="entry name" value="Nucleotide-bd_a/b_plait_sf"/>
</dbReference>
<protein>
    <recommendedName>
        <fullName evidence="4">RRM domain-containing protein</fullName>
    </recommendedName>
</protein>
<feature type="compositionally biased region" description="Low complexity" evidence="3">
    <location>
        <begin position="411"/>
        <end position="421"/>
    </location>
</feature>
<keyword evidence="6" id="KW-1185">Reference proteome</keyword>
<dbReference type="GO" id="GO:0005737">
    <property type="term" value="C:cytoplasm"/>
    <property type="evidence" value="ECO:0007669"/>
    <property type="project" value="TreeGrafter"/>
</dbReference>
<evidence type="ECO:0000259" key="4">
    <source>
        <dbReference type="PROSITE" id="PS50102"/>
    </source>
</evidence>
<dbReference type="PANTHER" id="PTHR23003">
    <property type="entry name" value="RNA RECOGNITION MOTIF RRM DOMAIN CONTAINING PROTEIN"/>
    <property type="match status" value="1"/>
</dbReference>
<sequence>MDNQREKERDRSRRGDRPSRFSDAIRDRSIDRDRSEGRRLFVSNIPYEYRWTDLKDLFKEKVGDVAYVELFNDDNGKPRGCGVVVFSTTEAMKKALSVMHRYELNGRKLVLKEEMGNERNRLNTSRSGGVGSGRNLRDDKDNWGANKPREPENFNTYGLSLQFLESINVQPPLMKKVFVANLDYKADRAKIKEVFKMAGKVHNVDLAVDKDGNSRGFAVVEYDHPVEAVQAISMFDKQMLYDRRMTVRMDRGVSDKTELRLPEGLKGIGLGLGPNGEPLRDVARNLPQTPSTTNLSLAGTGPGIGAGVLGAVPAAGVALNGLGTGLSANTLGTNTALGGSLSLQALGLTGLGALQNQLLQQGLTANDLATVLSAQAANVNTNNLGLNTTDLGSNVMGNSNMGGNVLGGNPSLSSGPLSGSSRQMGNVPIPGQGYGRDTGVQQGGRDKDMVIISNLPSTVSWQLIREKFSECGDVKFAEMTAPDTAIVRFHKEWDAERAIKMFDRTRIDGRTIDVRFY</sequence>
<keyword evidence="1 2" id="KW-0694">RNA-binding</keyword>
<evidence type="ECO:0000256" key="1">
    <source>
        <dbReference type="ARBA" id="ARBA00022884"/>
    </source>
</evidence>
<reference evidence="5 6" key="1">
    <citation type="submission" date="2023-11" db="EMBL/GenBank/DDBJ databases">
        <authorList>
            <person name="Hedman E."/>
            <person name="Englund M."/>
            <person name="Stromberg M."/>
            <person name="Nyberg Akerstrom W."/>
            <person name="Nylinder S."/>
            <person name="Jareborg N."/>
            <person name="Kallberg Y."/>
            <person name="Kronander E."/>
        </authorList>
    </citation>
    <scope>NUCLEOTIDE SEQUENCE [LARGE SCALE GENOMIC DNA]</scope>
</reference>
<organism evidence="5 6">
    <name type="scientific">Parnassius mnemosyne</name>
    <name type="common">clouded apollo</name>
    <dbReference type="NCBI Taxonomy" id="213953"/>
    <lineage>
        <taxon>Eukaryota</taxon>
        <taxon>Metazoa</taxon>
        <taxon>Ecdysozoa</taxon>
        <taxon>Arthropoda</taxon>
        <taxon>Hexapoda</taxon>
        <taxon>Insecta</taxon>
        <taxon>Pterygota</taxon>
        <taxon>Neoptera</taxon>
        <taxon>Endopterygota</taxon>
        <taxon>Lepidoptera</taxon>
        <taxon>Glossata</taxon>
        <taxon>Ditrysia</taxon>
        <taxon>Papilionoidea</taxon>
        <taxon>Papilionidae</taxon>
        <taxon>Parnassiinae</taxon>
        <taxon>Parnassini</taxon>
        <taxon>Parnassius</taxon>
        <taxon>Driopa</taxon>
    </lineage>
</organism>
<proteinExistence type="predicted"/>
<dbReference type="InterPro" id="IPR035979">
    <property type="entry name" value="RBD_domain_sf"/>
</dbReference>
<dbReference type="GO" id="GO:0003729">
    <property type="term" value="F:mRNA binding"/>
    <property type="evidence" value="ECO:0007669"/>
    <property type="project" value="TreeGrafter"/>
</dbReference>
<evidence type="ECO:0000256" key="2">
    <source>
        <dbReference type="PROSITE-ProRule" id="PRU00176"/>
    </source>
</evidence>
<feature type="domain" description="RRM" evidence="4">
    <location>
        <begin position="175"/>
        <end position="252"/>
    </location>
</feature>
<gene>
    <name evidence="5" type="ORF">PARMNEM_LOCUS2784</name>
</gene>